<dbReference type="Gene3D" id="1.10.510.10">
    <property type="entry name" value="Transferase(Phosphotransferase) domain 1"/>
    <property type="match status" value="1"/>
</dbReference>
<feature type="compositionally biased region" description="Low complexity" evidence="6">
    <location>
        <begin position="423"/>
        <end position="449"/>
    </location>
</feature>
<proteinExistence type="predicted"/>
<evidence type="ECO:0000256" key="3">
    <source>
        <dbReference type="ARBA" id="ARBA00022777"/>
    </source>
</evidence>
<dbReference type="InterPro" id="IPR011009">
    <property type="entry name" value="Kinase-like_dom_sf"/>
</dbReference>
<accession>A0ABN2N8X4</accession>
<dbReference type="PROSITE" id="PS50011">
    <property type="entry name" value="PROTEIN_KINASE_DOM"/>
    <property type="match status" value="1"/>
</dbReference>
<sequence length="545" mass="55005">MVHSLRAEDPRDIGGYRIEGRLGTGGMGVVYLGTAPDGRQVAVKVVRAEFLDDMTFRSRFRREVEAAAMVRGRHLARLVAAAPDAEDPWLATEYVPGPTLVQAVQQRGPLPDHEVRELVTGLVEALRAIHAAGLVHRDLKPANVILGPSGPTVIDLGVAHVSDATAMTGTGLQLGTPMFMAPEQAVGEAVTPAVDVWGLGAVTCFAATGTGPFGTGQPTALLYRVVHDEPQLDDCPPGLRGLIAACLAKDPAGRPGLDQLADAITRQSGLDLPFATAPALPDAGADEATSIRTLEVPGPAAPVPSGNPAARRGVLLGVSIVAGLLLAGGIGTAVVASLANTGDPGTDVVAGPASQSPSDAARGAGKAERPGKPSGSPSAGPTTKPDGGPGDSPSNGPGTQAPPSSPTPASNQTRPATNDGGSTKKPAATQPSATASAGTTTAPAEPTGPKSWTKGSLGIEVVGGGSPAAGKTLHITSAGWSPALVTENTNCSWRWTDRTLRSGTSSSCSYTLTSADAGHQLVLYITAHQDGYHDATGSATSPVVQ</sequence>
<dbReference type="PROSITE" id="PS00108">
    <property type="entry name" value="PROTEIN_KINASE_ST"/>
    <property type="match status" value="1"/>
</dbReference>
<dbReference type="PANTHER" id="PTHR43289">
    <property type="entry name" value="MITOGEN-ACTIVATED PROTEIN KINASE KINASE KINASE 20-RELATED"/>
    <property type="match status" value="1"/>
</dbReference>
<dbReference type="CDD" id="cd14014">
    <property type="entry name" value="STKc_PknB_like"/>
    <property type="match status" value="1"/>
</dbReference>
<protein>
    <recommendedName>
        <fullName evidence="7">Protein kinase domain-containing protein</fullName>
    </recommendedName>
</protein>
<dbReference type="Gene3D" id="3.30.200.20">
    <property type="entry name" value="Phosphorylase Kinase, domain 1"/>
    <property type="match status" value="1"/>
</dbReference>
<feature type="region of interest" description="Disordered" evidence="6">
    <location>
        <begin position="346"/>
        <end position="458"/>
    </location>
</feature>
<gene>
    <name evidence="8" type="ORF">GCM10009751_11600</name>
</gene>
<evidence type="ECO:0000313" key="9">
    <source>
        <dbReference type="Proteomes" id="UP001501094"/>
    </source>
</evidence>
<keyword evidence="9" id="KW-1185">Reference proteome</keyword>
<organism evidence="8 9">
    <name type="scientific">Myceligenerans crystallogenes</name>
    <dbReference type="NCBI Taxonomy" id="316335"/>
    <lineage>
        <taxon>Bacteria</taxon>
        <taxon>Bacillati</taxon>
        <taxon>Actinomycetota</taxon>
        <taxon>Actinomycetes</taxon>
        <taxon>Micrococcales</taxon>
        <taxon>Promicromonosporaceae</taxon>
        <taxon>Myceligenerans</taxon>
    </lineage>
</organism>
<feature type="domain" description="Protein kinase" evidence="7">
    <location>
        <begin position="16"/>
        <end position="275"/>
    </location>
</feature>
<feature type="compositionally biased region" description="Low complexity" evidence="6">
    <location>
        <begin position="372"/>
        <end position="413"/>
    </location>
</feature>
<keyword evidence="4 5" id="KW-0067">ATP-binding</keyword>
<keyword evidence="3" id="KW-0418">Kinase</keyword>
<dbReference type="Pfam" id="PF00069">
    <property type="entry name" value="Pkinase"/>
    <property type="match status" value="1"/>
</dbReference>
<evidence type="ECO:0000313" key="8">
    <source>
        <dbReference type="EMBL" id="GAA1856150.1"/>
    </source>
</evidence>
<evidence type="ECO:0000256" key="6">
    <source>
        <dbReference type="SAM" id="MobiDB-lite"/>
    </source>
</evidence>
<dbReference type="SMART" id="SM00220">
    <property type="entry name" value="S_TKc"/>
    <property type="match status" value="1"/>
</dbReference>
<evidence type="ECO:0000259" key="7">
    <source>
        <dbReference type="PROSITE" id="PS50011"/>
    </source>
</evidence>
<dbReference type="SUPFAM" id="SSF56112">
    <property type="entry name" value="Protein kinase-like (PK-like)"/>
    <property type="match status" value="1"/>
</dbReference>
<dbReference type="RefSeq" id="WP_344100495.1">
    <property type="nucleotide sequence ID" value="NZ_BAAANL010000002.1"/>
</dbReference>
<evidence type="ECO:0000256" key="2">
    <source>
        <dbReference type="ARBA" id="ARBA00022741"/>
    </source>
</evidence>
<feature type="binding site" evidence="5">
    <location>
        <position position="44"/>
    </location>
    <ligand>
        <name>ATP</name>
        <dbReference type="ChEBI" id="CHEBI:30616"/>
    </ligand>
</feature>
<dbReference type="Proteomes" id="UP001501094">
    <property type="component" value="Unassembled WGS sequence"/>
</dbReference>
<name>A0ABN2N8X4_9MICO</name>
<evidence type="ECO:0000256" key="5">
    <source>
        <dbReference type="PROSITE-ProRule" id="PRU10141"/>
    </source>
</evidence>
<dbReference type="InterPro" id="IPR017441">
    <property type="entry name" value="Protein_kinase_ATP_BS"/>
</dbReference>
<reference evidence="8 9" key="1">
    <citation type="journal article" date="2019" name="Int. J. Syst. Evol. Microbiol.">
        <title>The Global Catalogue of Microorganisms (GCM) 10K type strain sequencing project: providing services to taxonomists for standard genome sequencing and annotation.</title>
        <authorList>
            <consortium name="The Broad Institute Genomics Platform"/>
            <consortium name="The Broad Institute Genome Sequencing Center for Infectious Disease"/>
            <person name="Wu L."/>
            <person name="Ma J."/>
        </authorList>
    </citation>
    <scope>NUCLEOTIDE SEQUENCE [LARGE SCALE GENOMIC DNA]</scope>
    <source>
        <strain evidence="8 9">JCM 14326</strain>
    </source>
</reference>
<keyword evidence="2 5" id="KW-0547">Nucleotide-binding</keyword>
<comment type="caution">
    <text evidence="8">The sequence shown here is derived from an EMBL/GenBank/DDBJ whole genome shotgun (WGS) entry which is preliminary data.</text>
</comment>
<dbReference type="InterPro" id="IPR008271">
    <property type="entry name" value="Ser/Thr_kinase_AS"/>
</dbReference>
<evidence type="ECO:0000256" key="4">
    <source>
        <dbReference type="ARBA" id="ARBA00022840"/>
    </source>
</evidence>
<dbReference type="PANTHER" id="PTHR43289:SF34">
    <property type="entry name" value="SERINE_THREONINE-PROTEIN KINASE YBDM-RELATED"/>
    <property type="match status" value="1"/>
</dbReference>
<evidence type="ECO:0000256" key="1">
    <source>
        <dbReference type="ARBA" id="ARBA00022679"/>
    </source>
</evidence>
<dbReference type="InterPro" id="IPR000719">
    <property type="entry name" value="Prot_kinase_dom"/>
</dbReference>
<keyword evidence="1" id="KW-0808">Transferase</keyword>
<dbReference type="EMBL" id="BAAANL010000002">
    <property type="protein sequence ID" value="GAA1856150.1"/>
    <property type="molecule type" value="Genomic_DNA"/>
</dbReference>
<dbReference type="PROSITE" id="PS00107">
    <property type="entry name" value="PROTEIN_KINASE_ATP"/>
    <property type="match status" value="1"/>
</dbReference>